<accession>A0A499UA98</accession>
<evidence type="ECO:0000313" key="3">
    <source>
        <dbReference type="Proteomes" id="UP000463951"/>
    </source>
</evidence>
<protein>
    <submittedName>
        <fullName evidence="2">Uncharacterized protein</fullName>
    </submittedName>
</protein>
<feature type="region of interest" description="Disordered" evidence="1">
    <location>
        <begin position="234"/>
        <end position="254"/>
    </location>
</feature>
<dbReference type="AlphaFoldDB" id="A0A499UA98"/>
<proteinExistence type="predicted"/>
<evidence type="ECO:0000313" key="2">
    <source>
        <dbReference type="EMBL" id="BBJ37413.1"/>
    </source>
</evidence>
<name>A0A499UA98_9ACTN</name>
<organism evidence="2 3">
    <name type="scientific">Streptomyces antimycoticus</name>
    <dbReference type="NCBI Taxonomy" id="68175"/>
    <lineage>
        <taxon>Bacteria</taxon>
        <taxon>Bacillati</taxon>
        <taxon>Actinomycetota</taxon>
        <taxon>Actinomycetes</taxon>
        <taxon>Kitasatosporales</taxon>
        <taxon>Streptomycetaceae</taxon>
        <taxon>Streptomyces</taxon>
        <taxon>Streptomyces violaceusniger group</taxon>
    </lineage>
</organism>
<sequence length="322" mass="35183">MTLIYAFKDSSGQWHGDPDLPLLDPADTPGRGMLTYQPVPGTPEADGPFAGQTLTVLYGVVDLESGPVTYQLDNGGRFLASWHIHALLAAPMGTAPLPADTPSTHAQPPCVETSFTKNGLRYILTGTRCDSGQLTMDLTVSTNRGDIQGELCGTITDNDLQPLAHLLETAFRTLAVTPPSVPQAFPGSAWRQQVSDRLADRFRQQRDFGVLAAEFGCSRAAIYEELKRRRLISAPSQQGSTQKRQAAPAVSPILQQRRLVHRNSHARWSEEDDERLRQRSAAGIMNPELSNEFGRSVEAINSRLRKIEATGPAADQARLNAF</sequence>
<reference evidence="2 3" key="1">
    <citation type="journal article" date="2020" name="Int. J. Syst. Evol. Microbiol.">
        <title>Reclassification of Streptomyces castelarensis and Streptomyces sporoclivatus as later heterotypic synonyms of Streptomyces antimycoticus.</title>
        <authorList>
            <person name="Komaki H."/>
            <person name="Tamura T."/>
        </authorList>
    </citation>
    <scope>NUCLEOTIDE SEQUENCE [LARGE SCALE GENOMIC DNA]</scope>
    <source>
        <strain evidence="2 3">NBRC 100767</strain>
    </source>
</reference>
<gene>
    <name evidence="2" type="ORF">SSPO_001310</name>
</gene>
<feature type="compositionally biased region" description="Polar residues" evidence="1">
    <location>
        <begin position="234"/>
        <end position="244"/>
    </location>
</feature>
<evidence type="ECO:0000256" key="1">
    <source>
        <dbReference type="SAM" id="MobiDB-lite"/>
    </source>
</evidence>
<dbReference type="EMBL" id="AP019620">
    <property type="protein sequence ID" value="BBJ37413.1"/>
    <property type="molecule type" value="Genomic_DNA"/>
</dbReference>
<dbReference type="Proteomes" id="UP000463951">
    <property type="component" value="Chromosome"/>
</dbReference>